<name>A0A2V2LHB7_9RHOB</name>
<keyword evidence="12" id="KW-0564">Palmitate</keyword>
<dbReference type="InterPro" id="IPR049712">
    <property type="entry name" value="Poly_export"/>
</dbReference>
<dbReference type="OrthoDB" id="9808421at2"/>
<keyword evidence="4" id="KW-1134">Transmembrane beta strand</keyword>
<dbReference type="PANTHER" id="PTHR33619:SF3">
    <property type="entry name" value="POLYSACCHARIDE EXPORT PROTEIN GFCE-RELATED"/>
    <property type="match status" value="1"/>
</dbReference>
<dbReference type="Gene3D" id="3.10.560.10">
    <property type="entry name" value="Outer membrane lipoprotein wza domain like"/>
    <property type="match status" value="2"/>
</dbReference>
<evidence type="ECO:0000256" key="6">
    <source>
        <dbReference type="ARBA" id="ARBA00022692"/>
    </source>
</evidence>
<evidence type="ECO:0000256" key="1">
    <source>
        <dbReference type="ARBA" id="ARBA00004571"/>
    </source>
</evidence>
<evidence type="ECO:0000259" key="16">
    <source>
        <dbReference type="Pfam" id="PF02563"/>
    </source>
</evidence>
<comment type="similarity">
    <text evidence="2">Belongs to the BexD/CtrA/VexA family.</text>
</comment>
<dbReference type="Pfam" id="PF22461">
    <property type="entry name" value="SLBB_2"/>
    <property type="match status" value="1"/>
</dbReference>
<protein>
    <submittedName>
        <fullName evidence="19">Sugar transporter</fullName>
    </submittedName>
</protein>
<dbReference type="EMBL" id="QGKU01000034">
    <property type="protein sequence ID" value="PWR02547.1"/>
    <property type="molecule type" value="Genomic_DNA"/>
</dbReference>
<evidence type="ECO:0000256" key="4">
    <source>
        <dbReference type="ARBA" id="ARBA00022452"/>
    </source>
</evidence>
<dbReference type="Pfam" id="PF02563">
    <property type="entry name" value="Poly_export"/>
    <property type="match status" value="1"/>
</dbReference>
<keyword evidence="3" id="KW-0813">Transport</keyword>
<evidence type="ECO:0000256" key="15">
    <source>
        <dbReference type="SAM" id="MobiDB-lite"/>
    </source>
</evidence>
<keyword evidence="9" id="KW-0406">Ion transport</keyword>
<dbReference type="InterPro" id="IPR003715">
    <property type="entry name" value="Poly_export_N"/>
</dbReference>
<reference evidence="19 20" key="1">
    <citation type="submission" date="2018-05" db="EMBL/GenBank/DDBJ databases">
        <title>Rhodobacteraceae gen. nov., sp. nov. isolated from sea water.</title>
        <authorList>
            <person name="Ren Y."/>
        </authorList>
    </citation>
    <scope>NUCLEOTIDE SEQUENCE [LARGE SCALE GENOMIC DNA]</scope>
    <source>
        <strain evidence="19 20">TG-679</strain>
    </source>
</reference>
<evidence type="ECO:0000256" key="5">
    <source>
        <dbReference type="ARBA" id="ARBA00022597"/>
    </source>
</evidence>
<organism evidence="19 20">
    <name type="scientific">Meridianimarinicoccus roseus</name>
    <dbReference type="NCBI Taxonomy" id="2072018"/>
    <lineage>
        <taxon>Bacteria</taxon>
        <taxon>Pseudomonadati</taxon>
        <taxon>Pseudomonadota</taxon>
        <taxon>Alphaproteobacteria</taxon>
        <taxon>Rhodobacterales</taxon>
        <taxon>Paracoccaceae</taxon>
        <taxon>Meridianimarinicoccus</taxon>
    </lineage>
</organism>
<keyword evidence="20" id="KW-1185">Reference proteome</keyword>
<evidence type="ECO:0000259" key="18">
    <source>
        <dbReference type="Pfam" id="PF22461"/>
    </source>
</evidence>
<feature type="compositionally biased region" description="Polar residues" evidence="15">
    <location>
        <begin position="1"/>
        <end position="15"/>
    </location>
</feature>
<evidence type="ECO:0000313" key="20">
    <source>
        <dbReference type="Proteomes" id="UP000245680"/>
    </source>
</evidence>
<evidence type="ECO:0000256" key="9">
    <source>
        <dbReference type="ARBA" id="ARBA00023065"/>
    </source>
</evidence>
<evidence type="ECO:0000256" key="13">
    <source>
        <dbReference type="ARBA" id="ARBA00023237"/>
    </source>
</evidence>
<evidence type="ECO:0000256" key="11">
    <source>
        <dbReference type="ARBA" id="ARBA00023136"/>
    </source>
</evidence>
<evidence type="ECO:0000256" key="12">
    <source>
        <dbReference type="ARBA" id="ARBA00023139"/>
    </source>
</evidence>
<keyword evidence="11" id="KW-0472">Membrane</keyword>
<keyword evidence="10" id="KW-0626">Porin</keyword>
<feature type="domain" description="Polysaccharide export protein N-terminal" evidence="16">
    <location>
        <begin position="64"/>
        <end position="149"/>
    </location>
</feature>
<sequence>MTMTPQAISAANASPYQPRRVPRAFGQTATAPDQAGMLDMPQTPGRPEDRPAAVELRVPPEITPGPYRIGIADVLLLATTAPVTEAEALSGILAAQNRRQGYTVQDDGTIAIPNTGRVRVAGLTVEDAEAAVFQALVASEMDPTFSLEIAEFNSKRVSVGGAVGRPALVPITLQPLRLGEALQLAGGVVAPDQDYASIRLFRDGTLYQIPLTDFFTSARLQRIALTDGDAVYVDTSYELDRAQQYFADQLALVQADTAARANVLDQLETEFTIRRAQLEEERQNFVALTELDALERDYVYRAGELVRQSRLALPYGRMANLADAIYAEGGFDNARGNPSQIYLLRGFGTTGGVRAYHLDARNPGNLILATQMQLRPNDFIFIEEQPITKWNRVVSQFVPSLFNQAASLSTGL</sequence>
<keyword evidence="14" id="KW-0449">Lipoprotein</keyword>
<evidence type="ECO:0000259" key="17">
    <source>
        <dbReference type="Pfam" id="PF18412"/>
    </source>
</evidence>
<dbReference type="AlphaFoldDB" id="A0A2V2LHB7"/>
<accession>A0A2V2LHB7</accession>
<feature type="region of interest" description="Disordered" evidence="15">
    <location>
        <begin position="28"/>
        <end position="50"/>
    </location>
</feature>
<evidence type="ECO:0000256" key="7">
    <source>
        <dbReference type="ARBA" id="ARBA00022729"/>
    </source>
</evidence>
<dbReference type="GO" id="GO:0046930">
    <property type="term" value="C:pore complex"/>
    <property type="evidence" value="ECO:0007669"/>
    <property type="project" value="UniProtKB-KW"/>
</dbReference>
<feature type="region of interest" description="Disordered" evidence="15">
    <location>
        <begin position="1"/>
        <end position="20"/>
    </location>
</feature>
<evidence type="ECO:0000256" key="8">
    <source>
        <dbReference type="ARBA" id="ARBA00023047"/>
    </source>
</evidence>
<evidence type="ECO:0000256" key="14">
    <source>
        <dbReference type="ARBA" id="ARBA00023288"/>
    </source>
</evidence>
<dbReference type="InterPro" id="IPR054765">
    <property type="entry name" value="SLBB_dom"/>
</dbReference>
<feature type="domain" description="Outer-membrane lipoprotein Wza C-terminal" evidence="17">
    <location>
        <begin position="386"/>
        <end position="401"/>
    </location>
</feature>
<evidence type="ECO:0000313" key="19">
    <source>
        <dbReference type="EMBL" id="PWR02547.1"/>
    </source>
</evidence>
<dbReference type="Proteomes" id="UP000245680">
    <property type="component" value="Unassembled WGS sequence"/>
</dbReference>
<dbReference type="GO" id="GO:0015159">
    <property type="term" value="F:polysaccharide transmembrane transporter activity"/>
    <property type="evidence" value="ECO:0007669"/>
    <property type="project" value="InterPro"/>
</dbReference>
<keyword evidence="13" id="KW-0998">Cell outer membrane</keyword>
<dbReference type="PANTHER" id="PTHR33619">
    <property type="entry name" value="POLYSACCHARIDE EXPORT PROTEIN GFCE-RELATED"/>
    <property type="match status" value="1"/>
</dbReference>
<comment type="caution">
    <text evidence="19">The sequence shown here is derived from an EMBL/GenBank/DDBJ whole genome shotgun (WGS) entry which is preliminary data.</text>
</comment>
<dbReference type="GO" id="GO:0015288">
    <property type="term" value="F:porin activity"/>
    <property type="evidence" value="ECO:0007669"/>
    <property type="project" value="UniProtKB-KW"/>
</dbReference>
<dbReference type="InterPro" id="IPR040716">
    <property type="entry name" value="Wza_C"/>
</dbReference>
<proteinExistence type="inferred from homology"/>
<dbReference type="GO" id="GO:0006811">
    <property type="term" value="P:monoatomic ion transport"/>
    <property type="evidence" value="ECO:0007669"/>
    <property type="project" value="UniProtKB-KW"/>
</dbReference>
<evidence type="ECO:0000256" key="10">
    <source>
        <dbReference type="ARBA" id="ARBA00023114"/>
    </source>
</evidence>
<gene>
    <name evidence="19" type="ORF">DKT77_11175</name>
</gene>
<feature type="domain" description="SLBB" evidence="18">
    <location>
        <begin position="155"/>
        <end position="233"/>
    </location>
</feature>
<keyword evidence="5 19" id="KW-0762">Sugar transport</keyword>
<keyword evidence="8" id="KW-0625">Polysaccharide transport</keyword>
<evidence type="ECO:0000256" key="3">
    <source>
        <dbReference type="ARBA" id="ARBA00022448"/>
    </source>
</evidence>
<dbReference type="Pfam" id="PF18412">
    <property type="entry name" value="Wza_C"/>
    <property type="match status" value="1"/>
</dbReference>
<evidence type="ECO:0000256" key="2">
    <source>
        <dbReference type="ARBA" id="ARBA00009450"/>
    </source>
</evidence>
<dbReference type="Gene3D" id="3.30.1950.10">
    <property type="entry name" value="wza like domain"/>
    <property type="match status" value="1"/>
</dbReference>
<keyword evidence="6" id="KW-0812">Transmembrane</keyword>
<dbReference type="GO" id="GO:0009279">
    <property type="term" value="C:cell outer membrane"/>
    <property type="evidence" value="ECO:0007669"/>
    <property type="project" value="UniProtKB-SubCell"/>
</dbReference>
<keyword evidence="7" id="KW-0732">Signal</keyword>
<comment type="subcellular location">
    <subcellularLocation>
        <location evidence="1">Cell outer membrane</location>
        <topology evidence="1">Multi-pass membrane protein</topology>
    </subcellularLocation>
</comment>